<dbReference type="InterPro" id="IPR001005">
    <property type="entry name" value="SANT/Myb"/>
</dbReference>
<dbReference type="AlphaFoldDB" id="A0A8B7D3B5"/>
<dbReference type="PANTHER" id="PTHR46993">
    <property type="entry name" value="MYB TRANSCRIPTION FACTOR"/>
    <property type="match status" value="1"/>
</dbReference>
<feature type="domain" description="HTH myb-type" evidence="4">
    <location>
        <begin position="500"/>
        <end position="557"/>
    </location>
</feature>
<dbReference type="CDD" id="cd11660">
    <property type="entry name" value="SANT_TRF"/>
    <property type="match status" value="1"/>
</dbReference>
<dbReference type="Proteomes" id="UP000228380">
    <property type="component" value="Unplaced"/>
</dbReference>
<evidence type="ECO:0000313" key="7">
    <source>
        <dbReference type="RefSeq" id="XP_008811929.2"/>
    </source>
</evidence>
<feature type="compositionally biased region" description="Basic and acidic residues" evidence="2">
    <location>
        <begin position="372"/>
        <end position="385"/>
    </location>
</feature>
<protein>
    <submittedName>
        <fullName evidence="6 7">Uncharacterized protein LOC103722954 isoform X1</fullName>
    </submittedName>
</protein>
<dbReference type="PANTHER" id="PTHR46993:SF6">
    <property type="entry name" value="MYB TRANSCRIPTION FACTOR"/>
    <property type="match status" value="1"/>
</dbReference>
<evidence type="ECO:0000256" key="1">
    <source>
        <dbReference type="ARBA" id="ARBA00023125"/>
    </source>
</evidence>
<evidence type="ECO:0000313" key="5">
    <source>
        <dbReference type="Proteomes" id="UP000228380"/>
    </source>
</evidence>
<dbReference type="PROSITE" id="PS50090">
    <property type="entry name" value="MYB_LIKE"/>
    <property type="match status" value="1"/>
</dbReference>
<dbReference type="OrthoDB" id="767117at2759"/>
<dbReference type="GeneID" id="103722954"/>
<dbReference type="SMART" id="SM00717">
    <property type="entry name" value="SANT"/>
    <property type="match status" value="1"/>
</dbReference>
<evidence type="ECO:0000259" key="4">
    <source>
        <dbReference type="PROSITE" id="PS51294"/>
    </source>
</evidence>
<proteinExistence type="predicted"/>
<sequence>MDLDPEIARLILEFVLIQPNVGDFLANSLVLALPVTQPLEPRLKKTVLLRRIISELSRDSVSARTLHSLELLEEIDRNGGVAPSESMRAAYFAVAVECTARSLLKSDEHFFKTVDQIWSRRVADLEHSEAAGLACSRLKKLRKEIVEAALLNPGIRADLLERGTKKMTSDSVIRTELLEKDTKKVALDCVRAYLEDAINIMGPPFLEVASKAVLSGRLVLNEQSREPSVKMGKKEKCSKDVLTSIVEKSVGELGHSQIDGGTSSRSHVIRDELDESAAARGQNVPNQLGCLTNKFDRLPSPEVNRVVRTLKSSSADLHMMVEDPLPSARTAAAEIVNSKCGIMMNLEQEERQDQVDHMGQLLVSEMGSEVKCDESSTSHTEKNRNGDTFQSKPNPYGVKEMKGNHIREEVNAPVASEKGTEVSITAGASRGVEMKIDHDVVPTRPSLMDWNPTARTYEWDDSSVESASGMAPTLLKDLCLHSPKRRMVSPLTLIENNKLSKRRKIKRWSLLEEETLRKAVEKHGKGNWKMILSCHPDIFEERTEVDLKDKWRNMTKH</sequence>
<dbReference type="RefSeq" id="XP_008811928.2">
    <property type="nucleotide sequence ID" value="XM_008813706.3"/>
</dbReference>
<dbReference type="InterPro" id="IPR017930">
    <property type="entry name" value="Myb_dom"/>
</dbReference>
<keyword evidence="1" id="KW-0238">DNA-binding</keyword>
<accession>A0A8B7D3B5</accession>
<dbReference type="SUPFAM" id="SSF46689">
    <property type="entry name" value="Homeodomain-like"/>
    <property type="match status" value="1"/>
</dbReference>
<evidence type="ECO:0000256" key="2">
    <source>
        <dbReference type="SAM" id="MobiDB-lite"/>
    </source>
</evidence>
<name>A0A8B7D3B5_PHODC</name>
<dbReference type="InterPro" id="IPR009057">
    <property type="entry name" value="Homeodomain-like_sf"/>
</dbReference>
<dbReference type="RefSeq" id="XP_008811929.2">
    <property type="nucleotide sequence ID" value="XM_008813707.3"/>
</dbReference>
<gene>
    <name evidence="6 7" type="primary">LOC103722954</name>
</gene>
<reference evidence="6 7" key="1">
    <citation type="submission" date="2025-04" db="UniProtKB">
        <authorList>
            <consortium name="RefSeq"/>
        </authorList>
    </citation>
    <scope>IDENTIFICATION</scope>
    <source>
        <tissue evidence="6 7">Young leaves</tissue>
    </source>
</reference>
<dbReference type="Pfam" id="PF00249">
    <property type="entry name" value="Myb_DNA-binding"/>
    <property type="match status" value="1"/>
</dbReference>
<feature type="domain" description="Myb-like" evidence="3">
    <location>
        <begin position="500"/>
        <end position="555"/>
    </location>
</feature>
<keyword evidence="5" id="KW-1185">Reference proteome</keyword>
<evidence type="ECO:0000313" key="6">
    <source>
        <dbReference type="RefSeq" id="XP_008811928.2"/>
    </source>
</evidence>
<dbReference type="GO" id="GO:0003677">
    <property type="term" value="F:DNA binding"/>
    <property type="evidence" value="ECO:0007669"/>
    <property type="project" value="UniProtKB-KW"/>
</dbReference>
<feature type="region of interest" description="Disordered" evidence="2">
    <location>
        <begin position="372"/>
        <end position="397"/>
    </location>
</feature>
<organism evidence="5 6">
    <name type="scientific">Phoenix dactylifera</name>
    <name type="common">Date palm</name>
    <dbReference type="NCBI Taxonomy" id="42345"/>
    <lineage>
        <taxon>Eukaryota</taxon>
        <taxon>Viridiplantae</taxon>
        <taxon>Streptophyta</taxon>
        <taxon>Embryophyta</taxon>
        <taxon>Tracheophyta</taxon>
        <taxon>Spermatophyta</taxon>
        <taxon>Magnoliopsida</taxon>
        <taxon>Liliopsida</taxon>
        <taxon>Arecaceae</taxon>
        <taxon>Coryphoideae</taxon>
        <taxon>Phoeniceae</taxon>
        <taxon>Phoenix</taxon>
    </lineage>
</organism>
<dbReference type="Gene3D" id="1.10.246.220">
    <property type="match status" value="1"/>
</dbReference>
<dbReference type="PROSITE" id="PS51294">
    <property type="entry name" value="HTH_MYB"/>
    <property type="match status" value="1"/>
</dbReference>
<dbReference type="KEGG" id="pda:103722954"/>
<evidence type="ECO:0000259" key="3">
    <source>
        <dbReference type="PROSITE" id="PS50090"/>
    </source>
</evidence>